<comment type="caution">
    <text evidence="6">The sequence shown here is derived from an EMBL/GenBank/DDBJ whole genome shotgun (WGS) entry which is preliminary data.</text>
</comment>
<protein>
    <recommendedName>
        <fullName evidence="5">Non-haem dioxygenase N-terminal domain-containing protein</fullName>
    </recommendedName>
</protein>
<evidence type="ECO:0000256" key="1">
    <source>
        <dbReference type="ARBA" id="ARBA00022723"/>
    </source>
</evidence>
<dbReference type="Gene3D" id="2.60.120.330">
    <property type="entry name" value="B-lactam Antibiotic, Isopenicillin N Synthase, Chain"/>
    <property type="match status" value="1"/>
</dbReference>
<evidence type="ECO:0000256" key="4">
    <source>
        <dbReference type="SAM" id="MobiDB-lite"/>
    </source>
</evidence>
<evidence type="ECO:0000256" key="2">
    <source>
        <dbReference type="ARBA" id="ARBA00023002"/>
    </source>
</evidence>
<evidence type="ECO:0000313" key="6">
    <source>
        <dbReference type="EMBL" id="KAK1308900.1"/>
    </source>
</evidence>
<dbReference type="InterPro" id="IPR026992">
    <property type="entry name" value="DIOX_N"/>
</dbReference>
<evidence type="ECO:0000313" key="7">
    <source>
        <dbReference type="Proteomes" id="UP001180020"/>
    </source>
</evidence>
<feature type="region of interest" description="Disordered" evidence="4">
    <location>
        <begin position="1"/>
        <end position="34"/>
    </location>
</feature>
<dbReference type="EMBL" id="JAUJYO010000009">
    <property type="protein sequence ID" value="KAK1308900.1"/>
    <property type="molecule type" value="Genomic_DNA"/>
</dbReference>
<name>A0AAV9E5X1_ACOCL</name>
<dbReference type="GO" id="GO:0016491">
    <property type="term" value="F:oxidoreductase activity"/>
    <property type="evidence" value="ECO:0007669"/>
    <property type="project" value="UniProtKB-KW"/>
</dbReference>
<dbReference type="GO" id="GO:0046872">
    <property type="term" value="F:metal ion binding"/>
    <property type="evidence" value="ECO:0007669"/>
    <property type="project" value="UniProtKB-KW"/>
</dbReference>
<proteinExistence type="predicted"/>
<reference evidence="6" key="1">
    <citation type="journal article" date="2023" name="Nat. Commun.">
        <title>Diploid and tetraploid genomes of Acorus and the evolution of monocots.</title>
        <authorList>
            <person name="Ma L."/>
            <person name="Liu K.W."/>
            <person name="Li Z."/>
            <person name="Hsiao Y.Y."/>
            <person name="Qi Y."/>
            <person name="Fu T."/>
            <person name="Tang G.D."/>
            <person name="Zhang D."/>
            <person name="Sun W.H."/>
            <person name="Liu D.K."/>
            <person name="Li Y."/>
            <person name="Chen G.Z."/>
            <person name="Liu X.D."/>
            <person name="Liao X.Y."/>
            <person name="Jiang Y.T."/>
            <person name="Yu X."/>
            <person name="Hao Y."/>
            <person name="Huang J."/>
            <person name="Zhao X.W."/>
            <person name="Ke S."/>
            <person name="Chen Y.Y."/>
            <person name="Wu W.L."/>
            <person name="Hsu J.L."/>
            <person name="Lin Y.F."/>
            <person name="Huang M.D."/>
            <person name="Li C.Y."/>
            <person name="Huang L."/>
            <person name="Wang Z.W."/>
            <person name="Zhao X."/>
            <person name="Zhong W.Y."/>
            <person name="Peng D.H."/>
            <person name="Ahmad S."/>
            <person name="Lan S."/>
            <person name="Zhang J.S."/>
            <person name="Tsai W.C."/>
            <person name="Van de Peer Y."/>
            <person name="Liu Z.J."/>
        </authorList>
    </citation>
    <scope>NUCLEOTIDE SEQUENCE</scope>
    <source>
        <strain evidence="6">CP</strain>
    </source>
</reference>
<dbReference type="Pfam" id="PF14226">
    <property type="entry name" value="DIOX_N"/>
    <property type="match status" value="1"/>
</dbReference>
<dbReference type="InterPro" id="IPR027443">
    <property type="entry name" value="IPNS-like_sf"/>
</dbReference>
<dbReference type="AlphaFoldDB" id="A0AAV9E5X1"/>
<gene>
    <name evidence="6" type="ORF">QJS10_CPA09g01382</name>
</gene>
<evidence type="ECO:0000259" key="5">
    <source>
        <dbReference type="Pfam" id="PF14226"/>
    </source>
</evidence>
<accession>A0AAV9E5X1</accession>
<keyword evidence="1" id="KW-0479">Metal-binding</keyword>
<dbReference type="SUPFAM" id="SSF51197">
    <property type="entry name" value="Clavaminate synthase-like"/>
    <property type="match status" value="1"/>
</dbReference>
<feature type="domain" description="Non-haem dioxygenase N-terminal" evidence="5">
    <location>
        <begin position="56"/>
        <end position="90"/>
    </location>
</feature>
<keyword evidence="7" id="KW-1185">Reference proteome</keyword>
<sequence length="103" mass="11082">MASPPSIRSVHPAGDPTGNKGPKHHVDTSGGGLQEIPPAYILTVPSCRRPATPPSIPVIDLHGLHGPATRDMTVRSIAVACAEWGFFRVSREYSLGYPYNHKE</sequence>
<organism evidence="6 7">
    <name type="scientific">Acorus calamus</name>
    <name type="common">Sweet flag</name>
    <dbReference type="NCBI Taxonomy" id="4465"/>
    <lineage>
        <taxon>Eukaryota</taxon>
        <taxon>Viridiplantae</taxon>
        <taxon>Streptophyta</taxon>
        <taxon>Embryophyta</taxon>
        <taxon>Tracheophyta</taxon>
        <taxon>Spermatophyta</taxon>
        <taxon>Magnoliopsida</taxon>
        <taxon>Liliopsida</taxon>
        <taxon>Acoraceae</taxon>
        <taxon>Acorus</taxon>
    </lineage>
</organism>
<dbReference type="Proteomes" id="UP001180020">
    <property type="component" value="Unassembled WGS sequence"/>
</dbReference>
<reference evidence="6" key="2">
    <citation type="submission" date="2023-06" db="EMBL/GenBank/DDBJ databases">
        <authorList>
            <person name="Ma L."/>
            <person name="Liu K.-W."/>
            <person name="Li Z."/>
            <person name="Hsiao Y.-Y."/>
            <person name="Qi Y."/>
            <person name="Fu T."/>
            <person name="Tang G."/>
            <person name="Zhang D."/>
            <person name="Sun W.-H."/>
            <person name="Liu D.-K."/>
            <person name="Li Y."/>
            <person name="Chen G.-Z."/>
            <person name="Liu X.-D."/>
            <person name="Liao X.-Y."/>
            <person name="Jiang Y.-T."/>
            <person name="Yu X."/>
            <person name="Hao Y."/>
            <person name="Huang J."/>
            <person name="Zhao X.-W."/>
            <person name="Ke S."/>
            <person name="Chen Y.-Y."/>
            <person name="Wu W.-L."/>
            <person name="Hsu J.-L."/>
            <person name="Lin Y.-F."/>
            <person name="Huang M.-D."/>
            <person name="Li C.-Y."/>
            <person name="Huang L."/>
            <person name="Wang Z.-W."/>
            <person name="Zhao X."/>
            <person name="Zhong W.-Y."/>
            <person name="Peng D.-H."/>
            <person name="Ahmad S."/>
            <person name="Lan S."/>
            <person name="Zhang J.-S."/>
            <person name="Tsai W.-C."/>
            <person name="Van De Peer Y."/>
            <person name="Liu Z.-J."/>
        </authorList>
    </citation>
    <scope>NUCLEOTIDE SEQUENCE</scope>
    <source>
        <strain evidence="6">CP</strain>
        <tissue evidence="6">Leaves</tissue>
    </source>
</reference>
<evidence type="ECO:0000256" key="3">
    <source>
        <dbReference type="ARBA" id="ARBA00023004"/>
    </source>
</evidence>
<keyword evidence="3" id="KW-0408">Iron</keyword>
<keyword evidence="2" id="KW-0560">Oxidoreductase</keyword>